<dbReference type="OrthoDB" id="9809391at2"/>
<dbReference type="EMBL" id="RBAK01000001">
    <property type="protein sequence ID" value="RKN50694.1"/>
    <property type="molecule type" value="Genomic_DNA"/>
</dbReference>
<dbReference type="InterPro" id="IPR004360">
    <property type="entry name" value="Glyas_Fos-R_dOase_dom"/>
</dbReference>
<proteinExistence type="predicted"/>
<dbReference type="InterPro" id="IPR029068">
    <property type="entry name" value="Glyas_Bleomycin-R_OHBP_Dase"/>
</dbReference>
<evidence type="ECO:0000259" key="1">
    <source>
        <dbReference type="PROSITE" id="PS51819"/>
    </source>
</evidence>
<dbReference type="SUPFAM" id="SSF54593">
    <property type="entry name" value="Glyoxalase/Bleomycin resistance protein/Dihydroxybiphenyl dioxygenase"/>
    <property type="match status" value="1"/>
</dbReference>
<name>A0A3A9ZRW3_9ACTN</name>
<comment type="caution">
    <text evidence="2">The sequence shown here is derived from an EMBL/GenBank/DDBJ whole genome shotgun (WGS) entry which is preliminary data.</text>
</comment>
<dbReference type="Gene3D" id="3.30.720.110">
    <property type="match status" value="1"/>
</dbReference>
<dbReference type="Gene3D" id="3.30.720.120">
    <property type="match status" value="1"/>
</dbReference>
<dbReference type="AlphaFoldDB" id="A0A3A9ZRW3"/>
<sequence>MRTVYPVLRYTDPRSAIEWLRAAFGFTAHAVHEAPDGTVAHAELVFGTGMIMLGPRPAAASAPVRAADDDYVVYVAVDDLDAHHDRARAAGAEIVRPPFDTDYGSRDYAARDLDGNVWSFGTYRI</sequence>
<keyword evidence="3" id="KW-1185">Reference proteome</keyword>
<feature type="domain" description="VOC" evidence="1">
    <location>
        <begin position="2"/>
        <end position="123"/>
    </location>
</feature>
<protein>
    <submittedName>
        <fullName evidence="2">Glyoxalase</fullName>
    </submittedName>
</protein>
<organism evidence="2 3">
    <name type="scientific">Micromonospora endolithica</name>
    <dbReference type="NCBI Taxonomy" id="230091"/>
    <lineage>
        <taxon>Bacteria</taxon>
        <taxon>Bacillati</taxon>
        <taxon>Actinomycetota</taxon>
        <taxon>Actinomycetes</taxon>
        <taxon>Micromonosporales</taxon>
        <taxon>Micromonosporaceae</taxon>
        <taxon>Micromonospora</taxon>
    </lineage>
</organism>
<dbReference type="Pfam" id="PF00903">
    <property type="entry name" value="Glyoxalase"/>
    <property type="match status" value="1"/>
</dbReference>
<dbReference type="PROSITE" id="PS51819">
    <property type="entry name" value="VOC"/>
    <property type="match status" value="1"/>
</dbReference>
<reference evidence="2 3" key="1">
    <citation type="journal article" date="2004" name="Syst. Appl. Microbiol.">
        <title>Cryptoendolithic actinomycetes from antarctic sandstone rock samples: Micromonospora endolithica sp. nov. and two isolates related to Micromonospora coerulea Jensen 1932.</title>
        <authorList>
            <person name="Hirsch P."/>
            <person name="Mevs U."/>
            <person name="Kroppenstedt R.M."/>
            <person name="Schumann P."/>
            <person name="Stackebrandt E."/>
        </authorList>
    </citation>
    <scope>NUCLEOTIDE SEQUENCE [LARGE SCALE GENOMIC DNA]</scope>
    <source>
        <strain evidence="2 3">JCM 12677</strain>
    </source>
</reference>
<accession>A0A3A9ZRW3</accession>
<dbReference type="PANTHER" id="PTHR34109:SF1">
    <property type="entry name" value="VOC DOMAIN-CONTAINING PROTEIN"/>
    <property type="match status" value="1"/>
</dbReference>
<dbReference type="RefSeq" id="WP_120724396.1">
    <property type="nucleotide sequence ID" value="NZ_RBAK01000001.1"/>
</dbReference>
<dbReference type="InterPro" id="IPR037523">
    <property type="entry name" value="VOC_core"/>
</dbReference>
<gene>
    <name evidence="2" type="ORF">D7223_02705</name>
</gene>
<dbReference type="Proteomes" id="UP000281726">
    <property type="component" value="Unassembled WGS sequence"/>
</dbReference>
<evidence type="ECO:0000313" key="3">
    <source>
        <dbReference type="Proteomes" id="UP000281726"/>
    </source>
</evidence>
<dbReference type="PANTHER" id="PTHR34109">
    <property type="entry name" value="BNAUNNG04460D PROTEIN-RELATED"/>
    <property type="match status" value="1"/>
</dbReference>
<evidence type="ECO:0000313" key="2">
    <source>
        <dbReference type="EMBL" id="RKN50694.1"/>
    </source>
</evidence>